<keyword evidence="1" id="KW-0175">Coiled coil</keyword>
<reference evidence="4" key="1">
    <citation type="submission" date="2016-11" db="UniProtKB">
        <authorList>
            <consortium name="WormBaseParasite"/>
        </authorList>
    </citation>
    <scope>IDENTIFICATION</scope>
</reference>
<evidence type="ECO:0000256" key="2">
    <source>
        <dbReference type="SAM" id="MobiDB-lite"/>
    </source>
</evidence>
<dbReference type="Proteomes" id="UP000095280">
    <property type="component" value="Unplaced"/>
</dbReference>
<feature type="region of interest" description="Disordered" evidence="2">
    <location>
        <begin position="1"/>
        <end position="25"/>
    </location>
</feature>
<dbReference type="WBParaSite" id="maker-unitig_35343-snap-gene-0.2-mRNA-1">
    <property type="protein sequence ID" value="maker-unitig_35343-snap-gene-0.2-mRNA-1"/>
    <property type="gene ID" value="maker-unitig_35343-snap-gene-0.2"/>
</dbReference>
<organism evidence="3 4">
    <name type="scientific">Macrostomum lignano</name>
    <dbReference type="NCBI Taxonomy" id="282301"/>
    <lineage>
        <taxon>Eukaryota</taxon>
        <taxon>Metazoa</taxon>
        <taxon>Spiralia</taxon>
        <taxon>Lophotrochozoa</taxon>
        <taxon>Platyhelminthes</taxon>
        <taxon>Rhabditophora</taxon>
        <taxon>Macrostomorpha</taxon>
        <taxon>Macrostomida</taxon>
        <taxon>Macrostomidae</taxon>
        <taxon>Macrostomum</taxon>
    </lineage>
</organism>
<feature type="region of interest" description="Disordered" evidence="2">
    <location>
        <begin position="586"/>
        <end position="621"/>
    </location>
</feature>
<feature type="region of interest" description="Disordered" evidence="2">
    <location>
        <begin position="545"/>
        <end position="573"/>
    </location>
</feature>
<protein>
    <submittedName>
        <fullName evidence="4">ANK_REP_REGION domain-containing protein</fullName>
    </submittedName>
</protein>
<feature type="region of interest" description="Disordered" evidence="2">
    <location>
        <begin position="98"/>
        <end position="133"/>
    </location>
</feature>
<proteinExistence type="predicted"/>
<keyword evidence="3" id="KW-1185">Reference proteome</keyword>
<dbReference type="AlphaFoldDB" id="A0A1I8FJB3"/>
<evidence type="ECO:0000313" key="3">
    <source>
        <dbReference type="Proteomes" id="UP000095280"/>
    </source>
</evidence>
<feature type="coiled-coil region" evidence="1">
    <location>
        <begin position="384"/>
        <end position="418"/>
    </location>
</feature>
<name>A0A1I8FJB3_9PLAT</name>
<evidence type="ECO:0000313" key="4">
    <source>
        <dbReference type="WBParaSite" id="maker-unitig_35343-snap-gene-0.2-mRNA-1"/>
    </source>
</evidence>
<evidence type="ECO:0000256" key="1">
    <source>
        <dbReference type="SAM" id="Coils"/>
    </source>
</evidence>
<feature type="region of interest" description="Disordered" evidence="2">
    <location>
        <begin position="635"/>
        <end position="663"/>
    </location>
</feature>
<accession>A0A1I8FJB3</accession>
<sequence length="663" mass="71283">MRAERDESGRQPGLMPNPNSPNFARAFRNFADENGRLAGRPPLLRLLRDDWTPPESAWLPLAKLESEVERLAGSDKTGRVRLSCLAMRRRLAELGRGAGRLRGSHGGEDSPAAGASSAAFASPTRSSPHPWTLPGRVLAELTRTNSELEAAAAAAASASSSSFPSATVPPMPDGVGESLADCLRADAQAEAALADERFRLPTSTTRCGVSGGRSLRQALRIDAAVWSGSWSWRNTATAGKVEADAAEIQRLTADCARAPRPRRPAAQQQLEDLELAHDRLRQESDRQTPVPALLRLPRCVRQPPRPLTLAPLPTKKPGSHCVEVADAATAAAEASATEAASARDEATSLKAQLAELDCSAASCTSVRLWLVRSVDRLPTPGATVAALESRIESIQTEMEQARTRLEAEEEARRRAELQSLVSEASSPACTRWTRTTPGCQLTMTSPAAVCTRTLAAELDLKERDAEARTTIGVKLKDSSICRRRCRARLRIWLRILEEKESALAETNLKLAKLRNLLSERRSYRASPRCVMLVAQNQDLIAAVNNNNSSNSSGIATTAEASGGRANHDRSLSQERQLREMLASLPEAQKSIGGADDVQSSERQRSAEAEFQQLAATNSRDPSARVIDAAAAASASAFKSSSWSERCWGGASSGDQPPKPPTRG</sequence>
<feature type="compositionally biased region" description="Low complexity" evidence="2">
    <location>
        <begin position="110"/>
        <end position="122"/>
    </location>
</feature>